<dbReference type="Pfam" id="PF14080">
    <property type="entry name" value="DUF4261"/>
    <property type="match status" value="1"/>
</dbReference>
<dbReference type="AlphaFoldDB" id="A0A1A9RF18"/>
<dbReference type="Proteomes" id="UP000078003">
    <property type="component" value="Unassembled WGS sequence"/>
</dbReference>
<gene>
    <name evidence="2" type="ORF">A7P85_05510</name>
</gene>
<dbReference type="InterPro" id="IPR025357">
    <property type="entry name" value="DUF4261"/>
</dbReference>
<proteinExistence type="predicted"/>
<evidence type="ECO:0000313" key="3">
    <source>
        <dbReference type="Proteomes" id="UP000078003"/>
    </source>
</evidence>
<feature type="domain" description="DUF4261" evidence="1">
    <location>
        <begin position="173"/>
        <end position="247"/>
    </location>
</feature>
<evidence type="ECO:0000313" key="2">
    <source>
        <dbReference type="EMBL" id="OAM16462.1"/>
    </source>
</evidence>
<protein>
    <recommendedName>
        <fullName evidence="1">DUF4261 domain-containing protein</fullName>
    </recommendedName>
</protein>
<dbReference type="EMBL" id="LXSF01000005">
    <property type="protein sequence ID" value="OAM16462.1"/>
    <property type="molecule type" value="Genomic_DNA"/>
</dbReference>
<dbReference type="RefSeq" id="WP_064104378.1">
    <property type="nucleotide sequence ID" value="NZ_LXSF01000005.1"/>
</dbReference>
<organism evidence="2 3">
    <name type="scientific">Eikenella corrodens</name>
    <dbReference type="NCBI Taxonomy" id="539"/>
    <lineage>
        <taxon>Bacteria</taxon>
        <taxon>Pseudomonadati</taxon>
        <taxon>Pseudomonadota</taxon>
        <taxon>Betaproteobacteria</taxon>
        <taxon>Neisseriales</taxon>
        <taxon>Neisseriaceae</taxon>
        <taxon>Eikenella</taxon>
    </lineage>
</organism>
<comment type="caution">
    <text evidence="2">The sequence shown here is derived from an EMBL/GenBank/DDBJ whole genome shotgun (WGS) entry which is preliminary data.</text>
</comment>
<accession>A0A1A9RF18</accession>
<name>A0A1A9RF18_EIKCO</name>
<reference evidence="3" key="1">
    <citation type="submission" date="2016-05" db="EMBL/GenBank/DDBJ databases">
        <title>Draft genome of Corynebacterium afermentans subsp. afermentans LCDC 88199T.</title>
        <authorList>
            <person name="Bernier A.-M."/>
            <person name="Bernard K."/>
        </authorList>
    </citation>
    <scope>NUCLEOTIDE SEQUENCE [LARGE SCALE GENOMIC DNA]</scope>
    <source>
        <strain evidence="3">NML01-0328</strain>
    </source>
</reference>
<sequence>MRYAQGFVLLKENRFDPARFLHTLQHEWGISPDEGEGITNEGGILNFNVNGLLCALSLMPAPLPDGEAEQNAAFNYYWPEAVEETAKHQAHILLVVMPLGETDATPVDVMALYSKLACAALADENSIGIYTSGTVFAPDFYRDVCSSLHENELPIPAWIFIGLYGSEEGSSAYTIGLEQFNKMELEILNSEQEPADLHAFLCNISDYLISQNVTLQDGETIGFSAEEKLSITRSPAVAGVAEETLKIDY</sequence>
<evidence type="ECO:0000259" key="1">
    <source>
        <dbReference type="Pfam" id="PF14080"/>
    </source>
</evidence>